<dbReference type="Proteomes" id="UP000000549">
    <property type="component" value="Chromosome"/>
</dbReference>
<dbReference type="AlphaFoldDB" id="Q4A6G8"/>
<name>Q4A6G8_MYCS5</name>
<evidence type="ECO:0000313" key="2">
    <source>
        <dbReference type="Proteomes" id="UP000000549"/>
    </source>
</evidence>
<evidence type="ECO:0000313" key="1">
    <source>
        <dbReference type="EMBL" id="AAZ43653.2"/>
    </source>
</evidence>
<sequence>MLALYWDGFMPKIVVDDGYVENTEENNKENNKNTNQQKLEAWFKANQDKFTLVADQLTRKLGEEKFKNMTLSNPTISWDEVKFSKGNVTKLYLTPKVTFNLAAKEGYEKASDSSETVTLTIRNLYKEANPDTNVFATQGASSSAAPRGATVNDANVKAKVNVYLNYTEI</sequence>
<dbReference type="RefSeq" id="WP_258408901.1">
    <property type="nucleotide sequence ID" value="NC_007294.1"/>
</dbReference>
<dbReference type="HOGENOM" id="CLU_108451_0_0_14"/>
<protein>
    <submittedName>
        <fullName evidence="1">Putative phase-variable hemagglutinin</fullName>
    </submittedName>
</protein>
<dbReference type="EMBL" id="AE017245">
    <property type="protein sequence ID" value="AAZ43653.2"/>
    <property type="molecule type" value="Genomic_DNA"/>
</dbReference>
<proteinExistence type="predicted"/>
<dbReference type="KEGG" id="msy:MS53_0234"/>
<gene>
    <name evidence="1" type="ordered locus">MS53_0234</name>
</gene>
<reference evidence="1 2" key="1">
    <citation type="journal article" date="2005" name="J. Bacteriol.">
        <title>Swine and poultry pathogens: the complete genome sequences of two strains of Mycoplasma hyopneumoniae and a strain of Mycoplasma synoviae.</title>
        <authorList>
            <person name="Vasconcelos A.T."/>
            <person name="Ferreira H.B."/>
            <person name="Bizarro C.V."/>
            <person name="Bonatto S.L."/>
            <person name="Carvalho M.O."/>
            <person name="Pinto P.M."/>
            <person name="Almeida D.F."/>
            <person name="Almeida L.G."/>
            <person name="Almeida R."/>
            <person name="Alves-Filho L."/>
            <person name="Assuncao E.N."/>
            <person name="Azevedo V.A."/>
            <person name="Bogo M.R."/>
            <person name="Brigido M.M."/>
            <person name="Brocchi M."/>
            <person name="Burity H.A."/>
            <person name="Camargo A.A."/>
            <person name="Camargo S.S."/>
            <person name="Carepo M.S."/>
            <person name="Carraro D.M."/>
            <person name="de Mattos Cascardo J.C."/>
            <person name="Castro L.A."/>
            <person name="Cavalcanti G."/>
            <person name="Chemale G."/>
            <person name="Collevatti R.G."/>
            <person name="Cunha C.W."/>
            <person name="Dallagiovanna B."/>
            <person name="Dambros B.P."/>
            <person name="Dellagostin O.A."/>
            <person name="Falcao C."/>
            <person name="Fantinatti-Garboggini F."/>
            <person name="Felipe M.S."/>
            <person name="Fiorentin L."/>
            <person name="Franco G.R."/>
            <person name="Freitas N.S."/>
            <person name="Frias D."/>
            <person name="Grangeiro T.B."/>
            <person name="Grisard E.C."/>
            <person name="Guimaraes C.T."/>
            <person name="Hungria M."/>
            <person name="Jardim S.N."/>
            <person name="Krieger M.A."/>
            <person name="Laurino J.P."/>
            <person name="Lima L.F."/>
            <person name="Lopes M.I."/>
            <person name="Loreto E.L."/>
            <person name="Madeira H.M."/>
            <person name="Manfio G.P."/>
            <person name="Maranhao A.Q."/>
            <person name="Martinkovics C.T."/>
            <person name="Medeiros S.R."/>
            <person name="Moreira M.A."/>
            <person name="Neiva M."/>
            <person name="Ramalho-Neto C.E."/>
            <person name="Nicolas M.F."/>
            <person name="Oliveira S.C."/>
            <person name="Paixao R.F."/>
            <person name="Pedrosa F.O."/>
            <person name="Pena S.D."/>
            <person name="Pereira M."/>
            <person name="Pereira-Ferrari L."/>
            <person name="Piffer I."/>
            <person name="Pinto L.S."/>
            <person name="Potrich D.P."/>
            <person name="Salim A.C."/>
            <person name="Santos F.R."/>
            <person name="Schmitt R."/>
            <person name="Schneider M.P."/>
            <person name="Schrank A."/>
            <person name="Schrank I.S."/>
            <person name="Schuck A.F."/>
            <person name="Seuanez H.N."/>
            <person name="Silva D.W."/>
            <person name="Silva R."/>
            <person name="Silva S.C."/>
            <person name="Soares C.M."/>
            <person name="Souza K.R."/>
            <person name="Souza R.C."/>
            <person name="Staats C.C."/>
            <person name="Steffens M.B."/>
            <person name="Teixeira S.M."/>
            <person name="Urmenyi T.P."/>
            <person name="Vainstein M.H."/>
            <person name="Zuccherato L.W."/>
            <person name="Simpson A.J."/>
            <person name="Zaha A."/>
        </authorList>
    </citation>
    <scope>NUCLEOTIDE SEQUENCE [LARGE SCALE GENOMIC DNA]</scope>
    <source>
        <strain evidence="1 2">53</strain>
    </source>
</reference>
<dbReference type="eggNOG" id="ENOG5032G88">
    <property type="taxonomic scope" value="Bacteria"/>
</dbReference>
<organism evidence="1 2">
    <name type="scientific">Mycoplasmopsis synoviae (strain 53)</name>
    <name type="common">Mycoplasma synoviae</name>
    <dbReference type="NCBI Taxonomy" id="262723"/>
    <lineage>
        <taxon>Bacteria</taxon>
        <taxon>Bacillati</taxon>
        <taxon>Mycoplasmatota</taxon>
        <taxon>Mycoplasmoidales</taxon>
        <taxon>Metamycoplasmataceae</taxon>
        <taxon>Mycoplasmopsis</taxon>
    </lineage>
</organism>
<keyword evidence="2" id="KW-1185">Reference proteome</keyword>
<dbReference type="STRING" id="262723.MS53_0234"/>
<accession>Q4A6G8</accession>